<feature type="transmembrane region" description="Helical" evidence="2">
    <location>
        <begin position="127"/>
        <end position="147"/>
    </location>
</feature>
<feature type="transmembrane region" description="Helical" evidence="2">
    <location>
        <begin position="234"/>
        <end position="257"/>
    </location>
</feature>
<evidence type="ECO:0000313" key="5">
    <source>
        <dbReference type="Proteomes" id="UP001218218"/>
    </source>
</evidence>
<keyword evidence="5" id="KW-1185">Reference proteome</keyword>
<feature type="transmembrane region" description="Helical" evidence="2">
    <location>
        <begin position="95"/>
        <end position="115"/>
    </location>
</feature>
<feature type="transmembrane region" description="Helical" evidence="2">
    <location>
        <begin position="209"/>
        <end position="228"/>
    </location>
</feature>
<dbReference type="InterPro" id="IPR045339">
    <property type="entry name" value="DUF6534"/>
</dbReference>
<name>A0AAD7AM19_9AGAR</name>
<feature type="region of interest" description="Disordered" evidence="1">
    <location>
        <begin position="276"/>
        <end position="296"/>
    </location>
</feature>
<evidence type="ECO:0000256" key="2">
    <source>
        <dbReference type="SAM" id="Phobius"/>
    </source>
</evidence>
<evidence type="ECO:0000256" key="1">
    <source>
        <dbReference type="SAM" id="MobiDB-lite"/>
    </source>
</evidence>
<keyword evidence="2" id="KW-1133">Transmembrane helix</keyword>
<dbReference type="PANTHER" id="PTHR40465">
    <property type="entry name" value="CHROMOSOME 1, WHOLE GENOME SHOTGUN SEQUENCE"/>
    <property type="match status" value="1"/>
</dbReference>
<organism evidence="4 5">
    <name type="scientific">Mycena albidolilacea</name>
    <dbReference type="NCBI Taxonomy" id="1033008"/>
    <lineage>
        <taxon>Eukaryota</taxon>
        <taxon>Fungi</taxon>
        <taxon>Dikarya</taxon>
        <taxon>Basidiomycota</taxon>
        <taxon>Agaricomycotina</taxon>
        <taxon>Agaricomycetes</taxon>
        <taxon>Agaricomycetidae</taxon>
        <taxon>Agaricales</taxon>
        <taxon>Marasmiineae</taxon>
        <taxon>Mycenaceae</taxon>
        <taxon>Mycena</taxon>
    </lineage>
</organism>
<accession>A0AAD7AM19</accession>
<keyword evidence="2" id="KW-0472">Membrane</keyword>
<gene>
    <name evidence="4" type="ORF">DFH08DRAFT_1073669</name>
</gene>
<reference evidence="4" key="1">
    <citation type="submission" date="2023-03" db="EMBL/GenBank/DDBJ databases">
        <title>Massive genome expansion in bonnet fungi (Mycena s.s.) driven by repeated elements and novel gene families across ecological guilds.</title>
        <authorList>
            <consortium name="Lawrence Berkeley National Laboratory"/>
            <person name="Harder C.B."/>
            <person name="Miyauchi S."/>
            <person name="Viragh M."/>
            <person name="Kuo A."/>
            <person name="Thoen E."/>
            <person name="Andreopoulos B."/>
            <person name="Lu D."/>
            <person name="Skrede I."/>
            <person name="Drula E."/>
            <person name="Henrissat B."/>
            <person name="Morin E."/>
            <person name="Kohler A."/>
            <person name="Barry K."/>
            <person name="LaButti K."/>
            <person name="Morin E."/>
            <person name="Salamov A."/>
            <person name="Lipzen A."/>
            <person name="Mereny Z."/>
            <person name="Hegedus B."/>
            <person name="Baldrian P."/>
            <person name="Stursova M."/>
            <person name="Weitz H."/>
            <person name="Taylor A."/>
            <person name="Grigoriev I.V."/>
            <person name="Nagy L.G."/>
            <person name="Martin F."/>
            <person name="Kauserud H."/>
        </authorList>
    </citation>
    <scope>NUCLEOTIDE SEQUENCE</scope>
    <source>
        <strain evidence="4">CBHHK002</strain>
    </source>
</reference>
<dbReference type="AlphaFoldDB" id="A0AAD7AM19"/>
<protein>
    <recommendedName>
        <fullName evidence="3">DUF6534 domain-containing protein</fullName>
    </recommendedName>
</protein>
<feature type="transmembrane region" description="Helical" evidence="2">
    <location>
        <begin position="50"/>
        <end position="75"/>
    </location>
</feature>
<sequence>MSAPPIPVDRTFILTFGFQFIAYSLDVALWGIAMVMVLQYFRKYARKDPVGIQIVVGILGVVTTNHIIFSAMLNFKDVILLYGNLEAENTIFYEANVMLCSVYVVEFTAQIFYASRIWILTKRDWRYTAPVVLLALCQFVAGLVQTVEVAKVHLYTKLQAATGPISSTQSGATLACDLTITAILCYVLRKSRSGIRRTDSAVDRMIIFALNRGAMTSIWALLQLIFFVGMPGTFVFMMFILPSSQLYVISVCSMLISRESLRADLRRPNVNGISNSFPMTNTASSGSRSNDTETLTMGNGSVHIATSVVKWVDDIPDDDNAYQNGGDSKRTLQQGIV</sequence>
<comment type="caution">
    <text evidence="4">The sequence shown here is derived from an EMBL/GenBank/DDBJ whole genome shotgun (WGS) entry which is preliminary data.</text>
</comment>
<dbReference type="EMBL" id="JARIHO010000004">
    <property type="protein sequence ID" value="KAJ7362557.1"/>
    <property type="molecule type" value="Genomic_DNA"/>
</dbReference>
<feature type="transmembrane region" description="Helical" evidence="2">
    <location>
        <begin position="12"/>
        <end position="38"/>
    </location>
</feature>
<dbReference type="PANTHER" id="PTHR40465:SF1">
    <property type="entry name" value="DUF6534 DOMAIN-CONTAINING PROTEIN"/>
    <property type="match status" value="1"/>
</dbReference>
<evidence type="ECO:0000313" key="4">
    <source>
        <dbReference type="EMBL" id="KAJ7362557.1"/>
    </source>
</evidence>
<dbReference type="Proteomes" id="UP001218218">
    <property type="component" value="Unassembled WGS sequence"/>
</dbReference>
<proteinExistence type="predicted"/>
<feature type="domain" description="DUF6534" evidence="3">
    <location>
        <begin position="174"/>
        <end position="260"/>
    </location>
</feature>
<keyword evidence="2" id="KW-0812">Transmembrane</keyword>
<dbReference type="Pfam" id="PF20152">
    <property type="entry name" value="DUF6534"/>
    <property type="match status" value="1"/>
</dbReference>
<feature type="transmembrane region" description="Helical" evidence="2">
    <location>
        <begin position="167"/>
        <end position="188"/>
    </location>
</feature>
<evidence type="ECO:0000259" key="3">
    <source>
        <dbReference type="Pfam" id="PF20152"/>
    </source>
</evidence>